<sequence>MFRERERACERSTRPQHTRRRPVAVLVVKRTQIQSTTTTHRLERKNTKRHSQSSHQNHHHQQQQQQQQHAQSLQTRPAGIAQPKPVANSSPHQSASGLPYGQQHVLGNGLPVQRQPPYAPTPQEPAYYTSHPGAYAVTSAGHYSSSEAPDLMAATAQMQRPYPPIYHTPQSNSPASVASPPTHDQHGRGLYGQPPQIPQGMYSYPQYPPMNPIHSAPYATHSAAPQHTQLTSQPLLVSPQTSAPQLQQQHLHQPSPHSTMAGSPHLKMEPAVPQTTATQRTPLNSSHPAPPNSSAPNSHPGNPGSNTSAAPGPIPATTPLVVRQDNNGVQWIAFEYSRDRVKMEYTIRCDVENINIENLTQEFKTENCVYPRACCSKDQYRGNRLVYETECNAVGWALAELNPCLRGKRGLIQRAVDSWRNSNQDPRLRSRRVRRMAKLNNRKAVSAQHASHLAGPGGSPTGIPGGGATLGAPPALSMGGAQLHHHHAHPDGGPPGSEDVSGNHDYTNGTHRPSTATSTFASPPDLRPSHMFHGYPSYPNPPSTANAPSMAPPLRDTAGIDHYGKTATGVATSSSSSSTTTRRPHGSEDANADSSALFGDLPEGRRRKFILVEDPQRGCRVRVKVMLDQVDMKEIPDSYRRSNSVFPRTYFPVHGPFGSTVGRAGRRFVDDADGVDGVAEEEATLGRTVVPVPMLEGEGTVAVPKIAKRKRDKEVLLNDLGYRMSWGQSRVFSGRTLFLQRALDAYRNKMRNSMLTAGQEPTTIASHFETRAGKRRWLERSKRDKSNSPAAVEISTSARNAEEVES</sequence>
<protein>
    <recommendedName>
        <fullName evidence="2">DUF8032 domain-containing protein</fullName>
    </recommendedName>
</protein>
<reference evidence="3 4" key="1">
    <citation type="journal article" date="2009" name="Genome Res.">
        <title>Comparative genomic analyses of the human fungal pathogens Coccidioides and their relatives.</title>
        <authorList>
            <person name="Sharpton T.J."/>
            <person name="Stajich J.E."/>
            <person name="Rounsley S.D."/>
            <person name="Gardner M.J."/>
            <person name="Wortman J.R."/>
            <person name="Jordar V.S."/>
            <person name="Maiti R."/>
            <person name="Kodira C.D."/>
            <person name="Neafsey D.E."/>
            <person name="Zeng Q."/>
            <person name="Hung C.-Y."/>
            <person name="McMahan C."/>
            <person name="Muszewska A."/>
            <person name="Grynberg M."/>
            <person name="Mandel M.A."/>
            <person name="Kellner E.M."/>
            <person name="Barker B.M."/>
            <person name="Galgiani J.N."/>
            <person name="Orbach M.J."/>
            <person name="Kirkland T.N."/>
            <person name="Cole G.T."/>
            <person name="Henn M.R."/>
            <person name="Birren B.W."/>
            <person name="Taylor J.W."/>
        </authorList>
    </citation>
    <scope>NUCLEOTIDE SEQUENCE [LARGE SCALE GENOMIC DNA]</scope>
    <source>
        <strain evidence="4">C735</strain>
    </source>
</reference>
<feature type="compositionally biased region" description="Basic and acidic residues" evidence="1">
    <location>
        <begin position="775"/>
        <end position="786"/>
    </location>
</feature>
<organism evidence="3 4">
    <name type="scientific">Coccidioides posadasii (strain C735)</name>
    <name type="common">Valley fever fungus</name>
    <dbReference type="NCBI Taxonomy" id="222929"/>
    <lineage>
        <taxon>Eukaryota</taxon>
        <taxon>Fungi</taxon>
        <taxon>Dikarya</taxon>
        <taxon>Ascomycota</taxon>
        <taxon>Pezizomycotina</taxon>
        <taxon>Eurotiomycetes</taxon>
        <taxon>Eurotiomycetidae</taxon>
        <taxon>Onygenales</taxon>
        <taxon>Onygenaceae</taxon>
        <taxon>Coccidioides</taxon>
    </lineage>
</organism>
<feature type="region of interest" description="Disordered" evidence="1">
    <location>
        <begin position="162"/>
        <end position="208"/>
    </location>
</feature>
<feature type="domain" description="DUF8032" evidence="2">
    <location>
        <begin position="329"/>
        <end position="423"/>
    </location>
</feature>
<evidence type="ECO:0000256" key="1">
    <source>
        <dbReference type="SAM" id="MobiDB-lite"/>
    </source>
</evidence>
<evidence type="ECO:0000313" key="3">
    <source>
        <dbReference type="EMBL" id="EER27848.1"/>
    </source>
</evidence>
<dbReference type="PANTHER" id="PTHR22949:SF0">
    <property type="entry name" value="RE27538P"/>
    <property type="match status" value="1"/>
</dbReference>
<name>C5P558_COCP7</name>
<dbReference type="EMBL" id="ACFW01000025">
    <property type="protein sequence ID" value="EER27848.1"/>
    <property type="molecule type" value="Genomic_DNA"/>
</dbReference>
<feature type="compositionally biased region" description="Low complexity" evidence="1">
    <location>
        <begin position="62"/>
        <end position="74"/>
    </location>
</feature>
<feature type="compositionally biased region" description="Polar residues" evidence="1">
    <location>
        <begin position="87"/>
        <end position="96"/>
    </location>
</feature>
<evidence type="ECO:0000259" key="2">
    <source>
        <dbReference type="Pfam" id="PF26087"/>
    </source>
</evidence>
<feature type="compositionally biased region" description="Basic residues" evidence="1">
    <location>
        <begin position="46"/>
        <end position="61"/>
    </location>
</feature>
<dbReference type="AlphaFoldDB" id="C5P558"/>
<dbReference type="VEuPathDB" id="FungiDB:CPC735_031840"/>
<dbReference type="PANTHER" id="PTHR22949">
    <property type="entry name" value="WHITE COLLAR 2 PROTEIN WC2"/>
    <property type="match status" value="1"/>
</dbReference>
<dbReference type="HOGENOM" id="CLU_014950_0_0_1"/>
<accession>C5P558</accession>
<evidence type="ECO:0000313" key="4">
    <source>
        <dbReference type="Proteomes" id="UP000009084"/>
    </source>
</evidence>
<dbReference type="Proteomes" id="UP000009084">
    <property type="component" value="Unassembled WGS sequence"/>
</dbReference>
<feature type="compositionally biased region" description="Low complexity" evidence="1">
    <location>
        <begin position="470"/>
        <end position="482"/>
    </location>
</feature>
<feature type="compositionally biased region" description="Low complexity" evidence="1">
    <location>
        <begin position="294"/>
        <end position="306"/>
    </location>
</feature>
<feature type="region of interest" description="Disordered" evidence="1">
    <location>
        <begin position="1"/>
        <end position="127"/>
    </location>
</feature>
<feature type="region of interest" description="Disordered" evidence="1">
    <location>
        <begin position="239"/>
        <end position="321"/>
    </location>
</feature>
<gene>
    <name evidence="3" type="ORF">CPC735_031840</name>
</gene>
<feature type="region of interest" description="Disordered" evidence="1">
    <location>
        <begin position="775"/>
        <end position="806"/>
    </location>
</feature>
<feature type="compositionally biased region" description="Basic and acidic residues" evidence="1">
    <location>
        <begin position="1"/>
        <end position="13"/>
    </location>
</feature>
<feature type="compositionally biased region" description="Gly residues" evidence="1">
    <location>
        <begin position="455"/>
        <end position="469"/>
    </location>
</feature>
<feature type="region of interest" description="Disordered" evidence="1">
    <location>
        <begin position="441"/>
        <end position="599"/>
    </location>
</feature>
<dbReference type="Pfam" id="PF26087">
    <property type="entry name" value="DUF8032"/>
    <property type="match status" value="1"/>
</dbReference>
<feature type="compositionally biased region" description="Polar residues" evidence="1">
    <location>
        <begin position="504"/>
        <end position="521"/>
    </location>
</feature>
<feature type="compositionally biased region" description="Low complexity" evidence="1">
    <location>
        <begin position="572"/>
        <end position="581"/>
    </location>
</feature>
<dbReference type="OrthoDB" id="5599902at2759"/>
<dbReference type="InterPro" id="IPR058345">
    <property type="entry name" value="DUF8032"/>
</dbReference>
<proteinExistence type="predicted"/>
<feature type="compositionally biased region" description="Polar residues" evidence="1">
    <location>
        <begin position="273"/>
        <end position="283"/>
    </location>
</feature>
<comment type="caution">
    <text evidence="3">The sequence shown here is derived from an EMBL/GenBank/DDBJ whole genome shotgun (WGS) entry which is preliminary data.</text>
</comment>
<feature type="compositionally biased region" description="Low complexity" evidence="1">
    <location>
        <begin position="244"/>
        <end position="258"/>
    </location>
</feature>